<reference evidence="1 2" key="1">
    <citation type="submission" date="2012-09" db="EMBL/GenBank/DDBJ databases">
        <title>Genome Sequence of alkane-degrading Bacterium Alcanivorax jadensis T9.</title>
        <authorList>
            <person name="Lai Q."/>
            <person name="Shao Z."/>
        </authorList>
    </citation>
    <scope>NUCLEOTIDE SEQUENCE [LARGE SCALE GENOMIC DNA]</scope>
    <source>
        <strain evidence="1 2">T9</strain>
    </source>
</reference>
<organism evidence="1 2">
    <name type="scientific">Alcanivorax jadensis T9</name>
    <dbReference type="NCBI Taxonomy" id="1177181"/>
    <lineage>
        <taxon>Bacteria</taxon>
        <taxon>Pseudomonadati</taxon>
        <taxon>Pseudomonadota</taxon>
        <taxon>Gammaproteobacteria</taxon>
        <taxon>Oceanospirillales</taxon>
        <taxon>Alcanivoracaceae</taxon>
        <taxon>Alcanivorax</taxon>
    </lineage>
</organism>
<dbReference type="Proteomes" id="UP000029443">
    <property type="component" value="Unassembled WGS sequence"/>
</dbReference>
<sequence length="86" mass="9549">MGRIVCKILIVDIHFQDLIADTDATWSPPSWRMLIIFAQDVDKQIQGLPFIRGIGTKPVAGHSTILARCNTSRSTQRNTDAPCLLT</sequence>
<evidence type="ECO:0000313" key="2">
    <source>
        <dbReference type="Proteomes" id="UP000029443"/>
    </source>
</evidence>
<dbReference type="EMBL" id="ARXU01000002">
    <property type="protein sequence ID" value="KGD62348.1"/>
    <property type="molecule type" value="Genomic_DNA"/>
</dbReference>
<gene>
    <name evidence="1" type="ORF">T9A_00639</name>
</gene>
<protein>
    <submittedName>
        <fullName evidence="1">Uncharacterized protein</fullName>
    </submittedName>
</protein>
<evidence type="ECO:0000313" key="1">
    <source>
        <dbReference type="EMBL" id="KGD62348.1"/>
    </source>
</evidence>
<name>A0ABR4WG88_9GAMM</name>
<accession>A0ABR4WG88</accession>
<keyword evidence="2" id="KW-1185">Reference proteome</keyword>
<proteinExistence type="predicted"/>
<comment type="caution">
    <text evidence="1">The sequence shown here is derived from an EMBL/GenBank/DDBJ whole genome shotgun (WGS) entry which is preliminary data.</text>
</comment>